<feature type="transmembrane region" description="Helical" evidence="1">
    <location>
        <begin position="12"/>
        <end position="29"/>
    </location>
</feature>
<keyword evidence="1" id="KW-1133">Transmembrane helix</keyword>
<dbReference type="RefSeq" id="WP_124909240.1">
    <property type="nucleotide sequence ID" value="NZ_RQJP01000005.1"/>
</dbReference>
<reference evidence="2 3" key="1">
    <citation type="submission" date="2018-11" db="EMBL/GenBank/DDBJ databases">
        <authorList>
            <person name="Zhou Z."/>
            <person name="Wang G."/>
        </authorList>
    </citation>
    <scope>NUCLEOTIDE SEQUENCE [LARGE SCALE GENOMIC DNA]</scope>
    <source>
        <strain evidence="2 3">KCTC42998</strain>
    </source>
</reference>
<feature type="transmembrane region" description="Helical" evidence="1">
    <location>
        <begin position="35"/>
        <end position="54"/>
    </location>
</feature>
<sequence>MAMSKGEKGRIIAHVLAGVVIILKGVTKWEDHHAVLGSFFLLLGLLLVAASVWHHQLSRWIKNFDVLVFAIEALVLGLIAYLYYQEGKQGLPWVYGLTSVGYLILMVIFSRRGVVSKARVNHE</sequence>
<keyword evidence="1" id="KW-0812">Transmembrane</keyword>
<proteinExistence type="predicted"/>
<gene>
    <name evidence="2" type="ORF">EHT87_24170</name>
</gene>
<evidence type="ECO:0000256" key="1">
    <source>
        <dbReference type="SAM" id="Phobius"/>
    </source>
</evidence>
<dbReference type="EMBL" id="RQJP01000005">
    <property type="protein sequence ID" value="RRB11572.1"/>
    <property type="molecule type" value="Genomic_DNA"/>
</dbReference>
<comment type="caution">
    <text evidence="2">The sequence shown here is derived from an EMBL/GenBank/DDBJ whole genome shotgun (WGS) entry which is preliminary data.</text>
</comment>
<accession>A0A3P1CE36</accession>
<dbReference type="Proteomes" id="UP000274271">
    <property type="component" value="Unassembled WGS sequence"/>
</dbReference>
<protein>
    <recommendedName>
        <fullName evidence="4">DUF2127 domain-containing protein</fullName>
    </recommendedName>
</protein>
<dbReference type="AlphaFoldDB" id="A0A3P1CE36"/>
<evidence type="ECO:0000313" key="2">
    <source>
        <dbReference type="EMBL" id="RRB11572.1"/>
    </source>
</evidence>
<feature type="transmembrane region" description="Helical" evidence="1">
    <location>
        <begin position="66"/>
        <end position="84"/>
    </location>
</feature>
<name>A0A3P1CE36_9BACT</name>
<evidence type="ECO:0008006" key="4">
    <source>
        <dbReference type="Google" id="ProtNLM"/>
    </source>
</evidence>
<feature type="transmembrane region" description="Helical" evidence="1">
    <location>
        <begin position="90"/>
        <end position="109"/>
    </location>
</feature>
<evidence type="ECO:0000313" key="3">
    <source>
        <dbReference type="Proteomes" id="UP000274271"/>
    </source>
</evidence>
<keyword evidence="3" id="KW-1185">Reference proteome</keyword>
<organism evidence="2 3">
    <name type="scientific">Larkinella knui</name>
    <dbReference type="NCBI Taxonomy" id="2025310"/>
    <lineage>
        <taxon>Bacteria</taxon>
        <taxon>Pseudomonadati</taxon>
        <taxon>Bacteroidota</taxon>
        <taxon>Cytophagia</taxon>
        <taxon>Cytophagales</taxon>
        <taxon>Spirosomataceae</taxon>
        <taxon>Larkinella</taxon>
    </lineage>
</organism>
<dbReference type="OrthoDB" id="962152at2"/>
<keyword evidence="1" id="KW-0472">Membrane</keyword>